<comment type="similarity">
    <text evidence="1">Belongs to the UPF0337 (CsbD) family.</text>
</comment>
<comment type="caution">
    <text evidence="4">The sequence shown here is derived from an EMBL/GenBank/DDBJ whole genome shotgun (WGS) entry which is preliminary data.</text>
</comment>
<dbReference type="Pfam" id="PF05532">
    <property type="entry name" value="CsbD"/>
    <property type="match status" value="1"/>
</dbReference>
<gene>
    <name evidence="4" type="ORF">FHG66_12470</name>
</gene>
<dbReference type="EMBL" id="VDFU01000014">
    <property type="protein sequence ID" value="TNC48976.1"/>
    <property type="molecule type" value="Genomic_DNA"/>
</dbReference>
<feature type="compositionally biased region" description="Basic and acidic residues" evidence="2">
    <location>
        <begin position="18"/>
        <end position="42"/>
    </location>
</feature>
<feature type="domain" description="CsbD-like" evidence="3">
    <location>
        <begin position="6"/>
        <end position="58"/>
    </location>
</feature>
<reference evidence="4 5" key="1">
    <citation type="submission" date="2019-06" db="EMBL/GenBank/DDBJ databases">
        <title>YIM 131921 draft genome.</title>
        <authorList>
            <person name="Jiang L."/>
        </authorList>
    </citation>
    <scope>NUCLEOTIDE SEQUENCE [LARGE SCALE GENOMIC DNA]</scope>
    <source>
        <strain evidence="4 5">YIM 131921</strain>
    </source>
</reference>
<feature type="region of interest" description="Disordered" evidence="2">
    <location>
        <begin position="1"/>
        <end position="58"/>
    </location>
</feature>
<organism evidence="4 5">
    <name type="scientific">Rubellimicrobium rubrum</name>
    <dbReference type="NCBI Taxonomy" id="2585369"/>
    <lineage>
        <taxon>Bacteria</taxon>
        <taxon>Pseudomonadati</taxon>
        <taxon>Pseudomonadota</taxon>
        <taxon>Alphaproteobacteria</taxon>
        <taxon>Rhodobacterales</taxon>
        <taxon>Roseobacteraceae</taxon>
        <taxon>Rubellimicrobium</taxon>
    </lineage>
</organism>
<accession>A0A5C4MUE1</accession>
<dbReference type="InterPro" id="IPR036629">
    <property type="entry name" value="YjbJ_sf"/>
</dbReference>
<evidence type="ECO:0000256" key="2">
    <source>
        <dbReference type="SAM" id="MobiDB-lite"/>
    </source>
</evidence>
<dbReference type="Proteomes" id="UP000305887">
    <property type="component" value="Unassembled WGS sequence"/>
</dbReference>
<dbReference type="InterPro" id="IPR008462">
    <property type="entry name" value="CsbD"/>
</dbReference>
<sequence length="58" mass="6052">MSSEDDHAKGTANNLGGKVKEGLGKLTGDKDLEAEGHLDQAKGKGQQALGDIKDAFKK</sequence>
<protein>
    <submittedName>
        <fullName evidence="4">CsbD family protein</fullName>
    </submittedName>
</protein>
<name>A0A5C4MUE1_9RHOB</name>
<evidence type="ECO:0000256" key="1">
    <source>
        <dbReference type="ARBA" id="ARBA00009129"/>
    </source>
</evidence>
<dbReference type="SUPFAM" id="SSF69047">
    <property type="entry name" value="Hypothetical protein YjbJ"/>
    <property type="match status" value="1"/>
</dbReference>
<evidence type="ECO:0000313" key="4">
    <source>
        <dbReference type="EMBL" id="TNC48976.1"/>
    </source>
</evidence>
<evidence type="ECO:0000313" key="5">
    <source>
        <dbReference type="Proteomes" id="UP000305887"/>
    </source>
</evidence>
<dbReference type="AlphaFoldDB" id="A0A5C4MUE1"/>
<keyword evidence="5" id="KW-1185">Reference proteome</keyword>
<dbReference type="OrthoDB" id="7226109at2"/>
<proteinExistence type="inferred from homology"/>
<dbReference type="RefSeq" id="WP_139077240.1">
    <property type="nucleotide sequence ID" value="NZ_VDFU01000014.1"/>
</dbReference>
<evidence type="ECO:0000259" key="3">
    <source>
        <dbReference type="Pfam" id="PF05532"/>
    </source>
</evidence>
<dbReference type="Gene3D" id="1.10.1470.10">
    <property type="entry name" value="YjbJ"/>
    <property type="match status" value="1"/>
</dbReference>